<comment type="caution">
    <text evidence="1">The sequence shown here is derived from an EMBL/GenBank/DDBJ whole genome shotgun (WGS) entry which is preliminary data.</text>
</comment>
<evidence type="ECO:0000313" key="2">
    <source>
        <dbReference type="Proteomes" id="UP001549799"/>
    </source>
</evidence>
<evidence type="ECO:0000313" key="1">
    <source>
        <dbReference type="EMBL" id="MET6990761.1"/>
    </source>
</evidence>
<dbReference type="RefSeq" id="WP_354615153.1">
    <property type="nucleotide sequence ID" value="NZ_JBEXAE010000003.1"/>
</dbReference>
<keyword evidence="2" id="KW-1185">Reference proteome</keyword>
<name>A0ABV2SUC5_9FLAO</name>
<dbReference type="EMBL" id="JBEXAE010000003">
    <property type="protein sequence ID" value="MET6990761.1"/>
    <property type="molecule type" value="Genomic_DNA"/>
</dbReference>
<sequence length="585" mass="67700">MEGKIKVVLLILVHFAMLQMNSQGTSVKDLNNGLMVPNQEQVYLHANSSLVFVGEYLYYTIYCLKNNTGQLSDVSKIAYLKLINQDKEVVLNHKIELTDGIGDSNFFIPSTIPSGNYKLIAYTQWMLNNGREYFYSEDITILNPYTSDQAIFRSKNKNDSVVFMSKVRRNSSHTFLGNAPLQIELNETFYAPRESISIKITSRTMEGLGNYSISVRKVDELEAKGKTSAEEYQKVYPQKNNIDKLILPEQRGELLMGELINSENDVHLENRAIAVSFPGEDYLFKIVTTDRKGQFFINVNEDYNAEEIFVQVLSNDVEKFRIELKPEEKLDLADLKFEAFTLDRNMDSIIKERSIYNQIENAYYSSKPDTILIGKPNERFYGNGTIEFVLDEYTRFPSIKETFLEVIEHVWIQQNKDGKQEFHVRPIAPYVESGKSPLVFVDGLLIVDHERLINLSAAKVKSINISRNQHFYGTITFQGVVDVTTFKSDFFKNYFADNLLSHKLFKPNESKNYYHQSYEGELKDDNKRLPDFRYQLIWLPKFKMTKKEQHIEIYSSDILGEFEISLEGFTKSGIPVSLRKTFFVK</sequence>
<gene>
    <name evidence="1" type="ORF">ABXZ36_08890</name>
</gene>
<dbReference type="Proteomes" id="UP001549799">
    <property type="component" value="Unassembled WGS sequence"/>
</dbReference>
<evidence type="ECO:0008006" key="3">
    <source>
        <dbReference type="Google" id="ProtNLM"/>
    </source>
</evidence>
<accession>A0ABV2SUC5</accession>
<reference evidence="1 2" key="1">
    <citation type="submission" date="2024-07" db="EMBL/GenBank/DDBJ databases">
        <title>The genome sequence of type strain Sediminicola arcticus GDMCC 1.2805.</title>
        <authorList>
            <person name="Liu Y."/>
        </authorList>
    </citation>
    <scope>NUCLEOTIDE SEQUENCE [LARGE SCALE GENOMIC DNA]</scope>
    <source>
        <strain evidence="1 2">GDMCC 1.2805</strain>
    </source>
</reference>
<proteinExistence type="predicted"/>
<protein>
    <recommendedName>
        <fullName evidence="3">Macroglobulin domain-containing protein</fullName>
    </recommendedName>
</protein>
<organism evidence="1 2">
    <name type="scientific">Sediminicola arcticus</name>
    <dbReference type="NCBI Taxonomy" id="1574308"/>
    <lineage>
        <taxon>Bacteria</taxon>
        <taxon>Pseudomonadati</taxon>
        <taxon>Bacteroidota</taxon>
        <taxon>Flavobacteriia</taxon>
        <taxon>Flavobacteriales</taxon>
        <taxon>Flavobacteriaceae</taxon>
        <taxon>Sediminicola</taxon>
    </lineage>
</organism>